<dbReference type="EMBL" id="JAOQAZ010000005">
    <property type="protein sequence ID" value="KAJ4266250.1"/>
    <property type="molecule type" value="Genomic_DNA"/>
</dbReference>
<comment type="caution">
    <text evidence="2">The sequence shown here is derived from an EMBL/GenBank/DDBJ whole genome shotgun (WGS) entry which is preliminary data.</text>
</comment>
<organism evidence="2 3">
    <name type="scientific">Fusarium torreyae</name>
    <dbReference type="NCBI Taxonomy" id="1237075"/>
    <lineage>
        <taxon>Eukaryota</taxon>
        <taxon>Fungi</taxon>
        <taxon>Dikarya</taxon>
        <taxon>Ascomycota</taxon>
        <taxon>Pezizomycotina</taxon>
        <taxon>Sordariomycetes</taxon>
        <taxon>Hypocreomycetidae</taxon>
        <taxon>Hypocreales</taxon>
        <taxon>Nectriaceae</taxon>
        <taxon>Fusarium</taxon>
    </lineage>
</organism>
<accession>A0A9W8S8K3</accession>
<dbReference type="Proteomes" id="UP001152049">
    <property type="component" value="Unassembled WGS sequence"/>
</dbReference>
<keyword evidence="3" id="KW-1185">Reference proteome</keyword>
<gene>
    <name evidence="2" type="ORF">NW762_004233</name>
</gene>
<dbReference type="AlphaFoldDB" id="A0A9W8S8K3"/>
<dbReference type="Pfam" id="PF13095">
    <property type="entry name" value="FTA2"/>
    <property type="match status" value="2"/>
</dbReference>
<feature type="compositionally biased region" description="Basic residues" evidence="1">
    <location>
        <begin position="290"/>
        <end position="300"/>
    </location>
</feature>
<evidence type="ECO:0000256" key="1">
    <source>
        <dbReference type="SAM" id="MobiDB-lite"/>
    </source>
</evidence>
<sequence>MVFFKPLPDCEGPKLAFFERDLEADDVEFLKIMECETAHGKVIKTRIGDSIYAIKLHLAVKTHGYVALELTEVIVRKLEPARSQMQRPYRELADFLSNGDGPTMGIVKDWVEMTEYDSEDLRESYDYITQIYQFPRMLEDLHELHRSGIVVRDLKSDQYVNGILVDLSHAMTAPHPYGPDPSGMGRNWQPRWTWQSLAAWDLYCFQTRVIDTWRESADKFFENVPRSKGLKKTCSVRAYNLSSHSRNLRPRAGQQQRPFLPLLNHECLDMEMTQTSRYDPGDFIANQGKRVTKNIKKPRAKAATGQKSKKDRAKRK</sequence>
<proteinExistence type="predicted"/>
<dbReference type="OrthoDB" id="3432781at2759"/>
<reference evidence="2" key="1">
    <citation type="submission" date="2022-09" db="EMBL/GenBank/DDBJ databases">
        <title>Fusarium specimens isolated from Avocado Roots.</title>
        <authorList>
            <person name="Stajich J."/>
            <person name="Roper C."/>
            <person name="Heimlech-Rivalta G."/>
        </authorList>
    </citation>
    <scope>NUCLEOTIDE SEQUENCE</scope>
    <source>
        <strain evidence="2">CF00136</strain>
    </source>
</reference>
<evidence type="ECO:0000313" key="2">
    <source>
        <dbReference type="EMBL" id="KAJ4266250.1"/>
    </source>
</evidence>
<dbReference type="InterPro" id="IPR025213">
    <property type="entry name" value="Sim4_Fta2"/>
</dbReference>
<evidence type="ECO:0008006" key="4">
    <source>
        <dbReference type="Google" id="ProtNLM"/>
    </source>
</evidence>
<name>A0A9W8S8K3_9HYPO</name>
<feature type="compositionally biased region" description="Basic residues" evidence="1">
    <location>
        <begin position="307"/>
        <end position="316"/>
    </location>
</feature>
<protein>
    <recommendedName>
        <fullName evidence="4">Protein kinase domain-containing protein</fullName>
    </recommendedName>
</protein>
<evidence type="ECO:0000313" key="3">
    <source>
        <dbReference type="Proteomes" id="UP001152049"/>
    </source>
</evidence>
<feature type="region of interest" description="Disordered" evidence="1">
    <location>
        <begin position="279"/>
        <end position="316"/>
    </location>
</feature>